<keyword evidence="3" id="KW-0175">Coiled coil</keyword>
<evidence type="ECO:0000313" key="4">
    <source>
        <dbReference type="EMBL" id="SPQ98278.1"/>
    </source>
</evidence>
<evidence type="ECO:0000256" key="2">
    <source>
        <dbReference type="ARBA" id="ARBA00022737"/>
    </source>
</evidence>
<proteinExistence type="predicted"/>
<gene>
    <name evidence="4" type="ORF">PLBR_LOCUS5493</name>
</gene>
<dbReference type="PANTHER" id="PTHR15454">
    <property type="entry name" value="NISCHARIN RELATED"/>
    <property type="match status" value="1"/>
</dbReference>
<dbReference type="SMART" id="SM00365">
    <property type="entry name" value="LRR_SD22"/>
    <property type="match status" value="4"/>
</dbReference>
<dbReference type="GO" id="GO:0005737">
    <property type="term" value="C:cytoplasm"/>
    <property type="evidence" value="ECO:0007669"/>
    <property type="project" value="TreeGrafter"/>
</dbReference>
<evidence type="ECO:0008006" key="6">
    <source>
        <dbReference type="Google" id="ProtNLM"/>
    </source>
</evidence>
<dbReference type="Proteomes" id="UP000290189">
    <property type="component" value="Unassembled WGS sequence"/>
</dbReference>
<evidence type="ECO:0000256" key="3">
    <source>
        <dbReference type="SAM" id="Coils"/>
    </source>
</evidence>
<dbReference type="Gene3D" id="1.20.5.340">
    <property type="match status" value="1"/>
</dbReference>
<evidence type="ECO:0000256" key="1">
    <source>
        <dbReference type="ARBA" id="ARBA00022614"/>
    </source>
</evidence>
<protein>
    <recommendedName>
        <fullName evidence="6">U2A'/phosphoprotein 32 family A C-terminal domain-containing protein</fullName>
    </recommendedName>
</protein>
<dbReference type="AlphaFoldDB" id="A0A3P3YDN4"/>
<dbReference type="PROSITE" id="PS51450">
    <property type="entry name" value="LRR"/>
    <property type="match status" value="3"/>
</dbReference>
<dbReference type="SUPFAM" id="SSF90257">
    <property type="entry name" value="Myosin rod fragments"/>
    <property type="match status" value="1"/>
</dbReference>
<sequence>MPAVFHRMGAGIRSIPHALAGDDDNDDDHRGAIRSINLHCNEIDRIDGLDAFATSLRQLNLSSNRIERIDGLQALASLEYLNLSSNRIRVVAGLDGLHRLTVLLLSYNPIVSVVGLAPGAFQPGAPRLHTLDLRDNAIESLDQIDLLVGCRALRALTLASDATGNAVCKQAGYASRVGAVLPWLSTLDGAVPSAIVPTPRIDTVLNTFRSRKQQQQARPSPGAALAILDQALQEARLESIESKLERVLATAAPPAAVEHRDADAQVGETTTTTATASTWTEVEEGPVLVNASTMTDPDREVGDRIRALQAQVEAARAFVHEQAGAHDTVLRQTEEHCLALQRAVDEARREQGDLTRRLSQLESERDALAGQVERAGRDVEALHAEQARLTSLVDQATAAKAAAIVQVEDLEKRVRDDAAAKGDLVAQVQALSGEVDRLRSANDLSSKTIETIRARAAENDAEQGRTATAMAARCADVETHCRRLARDRAALKEIARDALQKQRRACRQLDEALARQAELSEAVGHLQSEARDAQAERDRAQRDASRLEKELAAANAIVEEQRAQLVAFSERMASVEDSFREVEAERRRASDQDKVRAKVAEDQAAHVQQLKAALAALEKEKREWAAVQDQLSSRVRDYADRCHEAERALDDCQATLQDVEQARAEEMAASERDAKRVQDDLAERDRIVRYVEQELDDVRKAYAMKVGEFDEQNAQRNAELAGARAQAQAQEAALADTRAALALARQEAARQQALAEQAAARASRTETEMRALLGEMERKRREALRLARSWSTGDKVS</sequence>
<dbReference type="InterPro" id="IPR001611">
    <property type="entry name" value="Leu-rich_rpt"/>
</dbReference>
<feature type="coiled-coil region" evidence="3">
    <location>
        <begin position="727"/>
        <end position="782"/>
    </location>
</feature>
<keyword evidence="1" id="KW-0433">Leucine-rich repeat</keyword>
<geneLocation type="mitochondrion" evidence="4"/>
<dbReference type="Gene3D" id="3.80.10.10">
    <property type="entry name" value="Ribonuclease Inhibitor"/>
    <property type="match status" value="2"/>
</dbReference>
<feature type="coiled-coil region" evidence="3">
    <location>
        <begin position="330"/>
        <end position="413"/>
    </location>
</feature>
<dbReference type="SUPFAM" id="SSF52058">
    <property type="entry name" value="L domain-like"/>
    <property type="match status" value="1"/>
</dbReference>
<keyword evidence="4" id="KW-0496">Mitochondrion</keyword>
<dbReference type="Pfam" id="PF13855">
    <property type="entry name" value="LRR_8"/>
    <property type="match status" value="1"/>
</dbReference>
<evidence type="ECO:0000313" key="5">
    <source>
        <dbReference type="Proteomes" id="UP000290189"/>
    </source>
</evidence>
<reference evidence="4 5" key="1">
    <citation type="submission" date="2018-03" db="EMBL/GenBank/DDBJ databases">
        <authorList>
            <person name="Fogelqvist J."/>
        </authorList>
    </citation>
    <scope>NUCLEOTIDE SEQUENCE [LARGE SCALE GENOMIC DNA]</scope>
</reference>
<dbReference type="PANTHER" id="PTHR15454:SF56">
    <property type="entry name" value="PROTEIN PHOSPHATASE 1 REGULATORY SUBUNIT 7-RELATED"/>
    <property type="match status" value="1"/>
</dbReference>
<name>A0A3P3YDN4_PLABS</name>
<accession>A0A3P3YDN4</accession>
<dbReference type="InterPro" id="IPR032675">
    <property type="entry name" value="LRR_dom_sf"/>
</dbReference>
<feature type="coiled-coil region" evidence="3">
    <location>
        <begin position="492"/>
        <end position="665"/>
    </location>
</feature>
<organism evidence="4 5">
    <name type="scientific">Plasmodiophora brassicae</name>
    <name type="common">Clubroot disease agent</name>
    <dbReference type="NCBI Taxonomy" id="37360"/>
    <lineage>
        <taxon>Eukaryota</taxon>
        <taxon>Sar</taxon>
        <taxon>Rhizaria</taxon>
        <taxon>Endomyxa</taxon>
        <taxon>Phytomyxea</taxon>
        <taxon>Plasmodiophorida</taxon>
        <taxon>Plasmodiophoridae</taxon>
        <taxon>Plasmodiophora</taxon>
    </lineage>
</organism>
<dbReference type="EMBL" id="OVEO01000009">
    <property type="protein sequence ID" value="SPQ98278.1"/>
    <property type="molecule type" value="Genomic_DNA"/>
</dbReference>
<keyword evidence="2" id="KW-0677">Repeat</keyword>